<dbReference type="PANTHER" id="PTHR21137">
    <property type="entry name" value="ODORANT RECEPTOR"/>
    <property type="match status" value="1"/>
</dbReference>
<dbReference type="OrthoDB" id="7540137at2759"/>
<evidence type="ECO:0000313" key="14">
    <source>
        <dbReference type="Proteomes" id="UP000279307"/>
    </source>
</evidence>
<evidence type="ECO:0000256" key="1">
    <source>
        <dbReference type="ARBA" id="ARBA00004651"/>
    </source>
</evidence>
<dbReference type="AlphaFoldDB" id="A0A026X255"/>
<keyword evidence="3 10" id="KW-0716">Sensory transduction</keyword>
<evidence type="ECO:0000256" key="5">
    <source>
        <dbReference type="ARBA" id="ARBA00022725"/>
    </source>
</evidence>
<keyword evidence="13" id="KW-1185">Reference proteome</keyword>
<keyword evidence="7 10" id="KW-0472">Membrane</keyword>
<sequence>MSSTCNQYYGVIKKVSSLAGQWPYQTPKTRIFCVILVTLNTLSMIIPQTAKFVRCDGDLQCIFESMTSYTLTGVSLLKLYTCYFNQYKLKILVDHFFINWDRLESPEEYEIVKKYTENSQRFSLGYSSYCFISYALFMCISIIPQMLNVILPLNESRPVVVPYPGYYFVDEEEYFLYIFCHAVVSGEIMMTGIVAHDCMLLTCIEHICSIFAVAGFRFEQLTYDYTTKVLHDYVSDDYRKRIAFSVHMHQKALQFAQFVTDIFSLSLAIQVAINALVISITLLQITQRDADTLDALKYVVYFAAQLIHLFYLSFEGQKLIDHSVQMREKIYDSLWYKTPVKSKNVLLFVIRRTYQPIFLTAGKILVFSLESFTTILQTSMSYFTVLASLE</sequence>
<keyword evidence="8 10" id="KW-0675">Receptor</keyword>
<dbReference type="EMBL" id="QOIP01000011">
    <property type="protein sequence ID" value="RLU17126.1"/>
    <property type="molecule type" value="Genomic_DNA"/>
</dbReference>
<accession>A0A026X255</accession>
<feature type="transmembrane region" description="Helical" evidence="10">
    <location>
        <begin position="174"/>
        <end position="193"/>
    </location>
</feature>
<dbReference type="InterPro" id="IPR004117">
    <property type="entry name" value="7tm6_olfct_rcpt"/>
</dbReference>
<dbReference type="GO" id="GO:0005886">
    <property type="term" value="C:plasma membrane"/>
    <property type="evidence" value="ECO:0007669"/>
    <property type="project" value="UniProtKB-SubCell"/>
</dbReference>
<evidence type="ECO:0000256" key="9">
    <source>
        <dbReference type="ARBA" id="ARBA00023224"/>
    </source>
</evidence>
<feature type="transmembrane region" description="Helical" evidence="10">
    <location>
        <begin position="295"/>
        <end position="314"/>
    </location>
</feature>
<feature type="transmembrane region" description="Helical" evidence="10">
    <location>
        <begin position="262"/>
        <end position="283"/>
    </location>
</feature>
<dbReference type="OMA" id="HICSIFA"/>
<evidence type="ECO:0000256" key="4">
    <source>
        <dbReference type="ARBA" id="ARBA00022692"/>
    </source>
</evidence>
<dbReference type="Proteomes" id="UP000279307">
    <property type="component" value="Chromosome 11"/>
</dbReference>
<name>A0A026X255_OOCBI</name>
<protein>
    <recommendedName>
        <fullName evidence="10">Odorant receptor</fullName>
    </recommendedName>
</protein>
<dbReference type="GO" id="GO:0004984">
    <property type="term" value="F:olfactory receptor activity"/>
    <property type="evidence" value="ECO:0007669"/>
    <property type="project" value="InterPro"/>
</dbReference>
<keyword evidence="4 10" id="KW-0812">Transmembrane</keyword>
<keyword evidence="2" id="KW-1003">Cell membrane</keyword>
<evidence type="ECO:0000256" key="3">
    <source>
        <dbReference type="ARBA" id="ARBA00022606"/>
    </source>
</evidence>
<evidence type="ECO:0000256" key="7">
    <source>
        <dbReference type="ARBA" id="ARBA00023136"/>
    </source>
</evidence>
<dbReference type="GO" id="GO:0007165">
    <property type="term" value="P:signal transduction"/>
    <property type="evidence" value="ECO:0007669"/>
    <property type="project" value="UniProtKB-KW"/>
</dbReference>
<evidence type="ECO:0000256" key="10">
    <source>
        <dbReference type="RuleBase" id="RU351113"/>
    </source>
</evidence>
<comment type="subcellular location">
    <subcellularLocation>
        <location evidence="1 10">Cell membrane</location>
        <topology evidence="1 10">Multi-pass membrane protein</topology>
    </subcellularLocation>
</comment>
<proteinExistence type="inferred from homology"/>
<dbReference type="Pfam" id="PF02949">
    <property type="entry name" value="7tm_6"/>
    <property type="match status" value="1"/>
</dbReference>
<evidence type="ECO:0000256" key="2">
    <source>
        <dbReference type="ARBA" id="ARBA00022475"/>
    </source>
</evidence>
<organism evidence="11 13">
    <name type="scientific">Ooceraea biroi</name>
    <name type="common">Clonal raider ant</name>
    <name type="synonym">Cerapachys biroi</name>
    <dbReference type="NCBI Taxonomy" id="2015173"/>
    <lineage>
        <taxon>Eukaryota</taxon>
        <taxon>Metazoa</taxon>
        <taxon>Ecdysozoa</taxon>
        <taxon>Arthropoda</taxon>
        <taxon>Hexapoda</taxon>
        <taxon>Insecta</taxon>
        <taxon>Pterygota</taxon>
        <taxon>Neoptera</taxon>
        <taxon>Endopterygota</taxon>
        <taxon>Hymenoptera</taxon>
        <taxon>Apocrita</taxon>
        <taxon>Aculeata</taxon>
        <taxon>Formicoidea</taxon>
        <taxon>Formicidae</taxon>
        <taxon>Dorylinae</taxon>
        <taxon>Ooceraea</taxon>
    </lineage>
</organism>
<comment type="similarity">
    <text evidence="10">Belongs to the insect chemoreceptor superfamily. Heteromeric odorant receptor channel (TC 1.A.69) family.</text>
</comment>
<reference evidence="12 14" key="2">
    <citation type="journal article" date="2018" name="Genome Res.">
        <title>The genomic architecture and molecular evolution of ant odorant receptors.</title>
        <authorList>
            <person name="McKenzie S.K."/>
            <person name="Kronauer D.J.C."/>
        </authorList>
    </citation>
    <scope>NUCLEOTIDE SEQUENCE [LARGE SCALE GENOMIC DNA]</scope>
    <source>
        <strain evidence="12">Clonal line C1</strain>
    </source>
</reference>
<gene>
    <name evidence="12" type="ORF">DMN91_011195</name>
    <name evidence="11" type="ORF">X777_03407</name>
</gene>
<evidence type="ECO:0000313" key="12">
    <source>
        <dbReference type="EMBL" id="RLU17126.1"/>
    </source>
</evidence>
<evidence type="ECO:0000256" key="6">
    <source>
        <dbReference type="ARBA" id="ARBA00022989"/>
    </source>
</evidence>
<evidence type="ECO:0000256" key="8">
    <source>
        <dbReference type="ARBA" id="ARBA00023170"/>
    </source>
</evidence>
<feature type="transmembrane region" description="Helical" evidence="10">
    <location>
        <begin position="131"/>
        <end position="154"/>
    </location>
</feature>
<dbReference type="PANTHER" id="PTHR21137:SF35">
    <property type="entry name" value="ODORANT RECEPTOR 19A-RELATED"/>
    <property type="match status" value="1"/>
</dbReference>
<keyword evidence="9 10" id="KW-0807">Transducer</keyword>
<dbReference type="Proteomes" id="UP000053097">
    <property type="component" value="Unassembled WGS sequence"/>
</dbReference>
<dbReference type="EMBL" id="KK107021">
    <property type="protein sequence ID" value="EZA62372.1"/>
    <property type="molecule type" value="Genomic_DNA"/>
</dbReference>
<dbReference type="GO" id="GO:0005549">
    <property type="term" value="F:odorant binding"/>
    <property type="evidence" value="ECO:0007669"/>
    <property type="project" value="InterPro"/>
</dbReference>
<evidence type="ECO:0000313" key="11">
    <source>
        <dbReference type="EMBL" id="EZA62372.1"/>
    </source>
</evidence>
<reference evidence="11 13" key="1">
    <citation type="journal article" date="2014" name="Curr. Biol.">
        <title>The genome of the clonal raider ant Cerapachys biroi.</title>
        <authorList>
            <person name="Oxley P.R."/>
            <person name="Ji L."/>
            <person name="Fetter-Pruneda I."/>
            <person name="McKenzie S.K."/>
            <person name="Li C."/>
            <person name="Hu H."/>
            <person name="Zhang G."/>
            <person name="Kronauer D.J."/>
        </authorList>
    </citation>
    <scope>NUCLEOTIDE SEQUENCE [LARGE SCALE GENOMIC DNA]</scope>
</reference>
<comment type="caution">
    <text evidence="10">Lacks conserved residue(s) required for the propagation of feature annotation.</text>
</comment>
<keyword evidence="6 10" id="KW-1133">Transmembrane helix</keyword>
<keyword evidence="5 10" id="KW-0552">Olfaction</keyword>
<evidence type="ECO:0000313" key="13">
    <source>
        <dbReference type="Proteomes" id="UP000053097"/>
    </source>
</evidence>
<reference evidence="12" key="3">
    <citation type="submission" date="2018-07" db="EMBL/GenBank/DDBJ databases">
        <authorList>
            <person name="Mckenzie S.K."/>
            <person name="Kronauer D.J.C."/>
        </authorList>
    </citation>
    <scope>NUCLEOTIDE SEQUENCE</scope>
    <source>
        <strain evidence="12">Clonal line C1</strain>
    </source>
</reference>